<name>A0ABD1E3B8_HYPHA</name>
<sequence length="148" mass="17328">MEVTEKIKEYENFVENKLKQDLKDIETVLFNKSIENKEWTELKIMVSTIEDFKSKDRDMNIHFHLNHDINAFATISDYETTYVDVGLGYLLEMNATEATKYADIRLNLLRKEINHLRQLAVNVKVHIKLALLAIAELQTTLTNDNKKQ</sequence>
<dbReference type="Proteomes" id="UP001566132">
    <property type="component" value="Unassembled WGS sequence"/>
</dbReference>
<dbReference type="EMBL" id="JBDJPC010000014">
    <property type="protein sequence ID" value="KAL1488432.1"/>
    <property type="molecule type" value="Genomic_DNA"/>
</dbReference>
<evidence type="ECO:0000313" key="2">
    <source>
        <dbReference type="Proteomes" id="UP001566132"/>
    </source>
</evidence>
<accession>A0ABD1E3B8</accession>
<reference evidence="1 2" key="1">
    <citation type="submission" date="2024-05" db="EMBL/GenBank/DDBJ databases">
        <title>Genetic variation in Jamaican populations of the coffee berry borer (Hypothenemus hampei).</title>
        <authorList>
            <person name="Errbii M."/>
            <person name="Myrie A."/>
        </authorList>
    </citation>
    <scope>NUCLEOTIDE SEQUENCE [LARGE SCALE GENOMIC DNA]</scope>
    <source>
        <strain evidence="1">JA-Hopewell-2020-01-JO</strain>
        <tissue evidence="1">Whole body</tissue>
    </source>
</reference>
<dbReference type="SUPFAM" id="SSF46579">
    <property type="entry name" value="Prefoldin"/>
    <property type="match status" value="1"/>
</dbReference>
<dbReference type="AlphaFoldDB" id="A0ABD1E3B8"/>
<dbReference type="Gene3D" id="1.10.287.370">
    <property type="match status" value="1"/>
</dbReference>
<dbReference type="CDD" id="cd23158">
    <property type="entry name" value="Prefoldin_UXT"/>
    <property type="match status" value="1"/>
</dbReference>
<dbReference type="InterPro" id="IPR009053">
    <property type="entry name" value="Prefoldin"/>
</dbReference>
<comment type="caution">
    <text evidence="1">The sequence shown here is derived from an EMBL/GenBank/DDBJ whole genome shotgun (WGS) entry which is preliminary data.</text>
</comment>
<evidence type="ECO:0000313" key="1">
    <source>
        <dbReference type="EMBL" id="KAL1488432.1"/>
    </source>
</evidence>
<keyword evidence="2" id="KW-1185">Reference proteome</keyword>
<proteinExistence type="predicted"/>
<protein>
    <submittedName>
        <fullName evidence="1">Uncharacterized protein</fullName>
    </submittedName>
</protein>
<organism evidence="1 2">
    <name type="scientific">Hypothenemus hampei</name>
    <name type="common">Coffee berry borer</name>
    <dbReference type="NCBI Taxonomy" id="57062"/>
    <lineage>
        <taxon>Eukaryota</taxon>
        <taxon>Metazoa</taxon>
        <taxon>Ecdysozoa</taxon>
        <taxon>Arthropoda</taxon>
        <taxon>Hexapoda</taxon>
        <taxon>Insecta</taxon>
        <taxon>Pterygota</taxon>
        <taxon>Neoptera</taxon>
        <taxon>Endopterygota</taxon>
        <taxon>Coleoptera</taxon>
        <taxon>Polyphaga</taxon>
        <taxon>Cucujiformia</taxon>
        <taxon>Curculionidae</taxon>
        <taxon>Scolytinae</taxon>
        <taxon>Hypothenemus</taxon>
    </lineage>
</organism>
<dbReference type="Pfam" id="PF02996">
    <property type="entry name" value="Prefoldin"/>
    <property type="match status" value="1"/>
</dbReference>
<dbReference type="InterPro" id="IPR004127">
    <property type="entry name" value="Prefoldin_subunit_alpha"/>
</dbReference>
<gene>
    <name evidence="1" type="ORF">ABEB36_014905</name>
</gene>